<feature type="compositionally biased region" description="Gly residues" evidence="9">
    <location>
        <begin position="287"/>
        <end position="300"/>
    </location>
</feature>
<evidence type="ECO:0000313" key="12">
    <source>
        <dbReference type="EMBL" id="GAA1229087.1"/>
    </source>
</evidence>
<dbReference type="EMBL" id="BAAALF010000023">
    <property type="protein sequence ID" value="GAA1229087.1"/>
    <property type="molecule type" value="Genomic_DNA"/>
</dbReference>
<feature type="transmembrane region" description="Helical" evidence="10">
    <location>
        <begin position="165"/>
        <end position="185"/>
    </location>
</feature>
<feature type="region of interest" description="Disordered" evidence="9">
    <location>
        <begin position="269"/>
        <end position="318"/>
    </location>
</feature>
<evidence type="ECO:0000256" key="1">
    <source>
        <dbReference type="ARBA" id="ARBA00000085"/>
    </source>
</evidence>
<feature type="transmembrane region" description="Helical" evidence="10">
    <location>
        <begin position="74"/>
        <end position="92"/>
    </location>
</feature>
<dbReference type="CDD" id="cd16917">
    <property type="entry name" value="HATPase_UhpB-NarQ-NarX-like"/>
    <property type="match status" value="1"/>
</dbReference>
<evidence type="ECO:0000256" key="5">
    <source>
        <dbReference type="ARBA" id="ARBA00022741"/>
    </source>
</evidence>
<evidence type="ECO:0000313" key="13">
    <source>
        <dbReference type="Proteomes" id="UP001500037"/>
    </source>
</evidence>
<keyword evidence="10" id="KW-0472">Membrane</keyword>
<dbReference type="Pfam" id="PF02518">
    <property type="entry name" value="HATPase_c"/>
    <property type="match status" value="1"/>
</dbReference>
<feature type="compositionally biased region" description="Pro residues" evidence="9">
    <location>
        <begin position="7"/>
        <end position="22"/>
    </location>
</feature>
<dbReference type="InterPro" id="IPR050482">
    <property type="entry name" value="Sensor_HK_TwoCompSys"/>
</dbReference>
<keyword evidence="10" id="KW-0812">Transmembrane</keyword>
<dbReference type="GO" id="GO:0016301">
    <property type="term" value="F:kinase activity"/>
    <property type="evidence" value="ECO:0007669"/>
    <property type="project" value="UniProtKB-KW"/>
</dbReference>
<evidence type="ECO:0000256" key="3">
    <source>
        <dbReference type="ARBA" id="ARBA00022553"/>
    </source>
</evidence>
<evidence type="ECO:0000256" key="8">
    <source>
        <dbReference type="ARBA" id="ARBA00023012"/>
    </source>
</evidence>
<reference evidence="12 13" key="1">
    <citation type="journal article" date="2019" name="Int. J. Syst. Evol. Microbiol.">
        <title>The Global Catalogue of Microorganisms (GCM) 10K type strain sequencing project: providing services to taxonomists for standard genome sequencing and annotation.</title>
        <authorList>
            <consortium name="The Broad Institute Genomics Platform"/>
            <consortium name="The Broad Institute Genome Sequencing Center for Infectious Disease"/>
            <person name="Wu L."/>
            <person name="Ma J."/>
        </authorList>
    </citation>
    <scope>NUCLEOTIDE SEQUENCE [LARGE SCALE GENOMIC DNA]</scope>
    <source>
        <strain evidence="12 13">JCM 13004</strain>
    </source>
</reference>
<dbReference type="SUPFAM" id="SSF55874">
    <property type="entry name" value="ATPase domain of HSP90 chaperone/DNA topoisomerase II/histidine kinase"/>
    <property type="match status" value="1"/>
</dbReference>
<evidence type="ECO:0000256" key="9">
    <source>
        <dbReference type="SAM" id="MobiDB-lite"/>
    </source>
</evidence>
<keyword evidence="6 12" id="KW-0418">Kinase</keyword>
<keyword evidence="13" id="KW-1185">Reference proteome</keyword>
<dbReference type="Gene3D" id="3.30.565.10">
    <property type="entry name" value="Histidine kinase-like ATPase, C-terminal domain"/>
    <property type="match status" value="1"/>
</dbReference>
<keyword evidence="5" id="KW-0547">Nucleotide-binding</keyword>
<dbReference type="PANTHER" id="PTHR24421">
    <property type="entry name" value="NITRATE/NITRITE SENSOR PROTEIN NARX-RELATED"/>
    <property type="match status" value="1"/>
</dbReference>
<evidence type="ECO:0000259" key="11">
    <source>
        <dbReference type="SMART" id="SM00387"/>
    </source>
</evidence>
<keyword evidence="4" id="KW-0808">Transferase</keyword>
<evidence type="ECO:0000256" key="6">
    <source>
        <dbReference type="ARBA" id="ARBA00022777"/>
    </source>
</evidence>
<dbReference type="InterPro" id="IPR036890">
    <property type="entry name" value="HATPase_C_sf"/>
</dbReference>
<dbReference type="InterPro" id="IPR003594">
    <property type="entry name" value="HATPase_dom"/>
</dbReference>
<evidence type="ECO:0000256" key="7">
    <source>
        <dbReference type="ARBA" id="ARBA00022840"/>
    </source>
</evidence>
<dbReference type="Gene3D" id="1.20.5.1930">
    <property type="match status" value="1"/>
</dbReference>
<dbReference type="PANTHER" id="PTHR24421:SF10">
    <property type="entry name" value="NITRATE_NITRITE SENSOR PROTEIN NARQ"/>
    <property type="match status" value="1"/>
</dbReference>
<dbReference type="EC" id="2.7.13.3" evidence="2"/>
<dbReference type="SMART" id="SM00387">
    <property type="entry name" value="HATPase_c"/>
    <property type="match status" value="1"/>
</dbReference>
<dbReference type="Proteomes" id="UP001500037">
    <property type="component" value="Unassembled WGS sequence"/>
</dbReference>
<organism evidence="12 13">
    <name type="scientific">Kitasatospora nipponensis</name>
    <dbReference type="NCBI Taxonomy" id="258049"/>
    <lineage>
        <taxon>Bacteria</taxon>
        <taxon>Bacillati</taxon>
        <taxon>Actinomycetota</taxon>
        <taxon>Actinomycetes</taxon>
        <taxon>Kitasatosporales</taxon>
        <taxon>Streptomycetaceae</taxon>
        <taxon>Kitasatospora</taxon>
    </lineage>
</organism>
<keyword evidence="8" id="KW-0902">Two-component regulatory system</keyword>
<dbReference type="Pfam" id="PF07730">
    <property type="entry name" value="HisKA_3"/>
    <property type="match status" value="1"/>
</dbReference>
<accession>A0ABN1W384</accession>
<feature type="region of interest" description="Disordered" evidence="9">
    <location>
        <begin position="426"/>
        <end position="445"/>
    </location>
</feature>
<dbReference type="RefSeq" id="WP_344440875.1">
    <property type="nucleotide sequence ID" value="NZ_BAAALF010000023.1"/>
</dbReference>
<feature type="compositionally biased region" description="Basic and acidic residues" evidence="9">
    <location>
        <begin position="429"/>
        <end position="445"/>
    </location>
</feature>
<evidence type="ECO:0000256" key="2">
    <source>
        <dbReference type="ARBA" id="ARBA00012438"/>
    </source>
</evidence>
<keyword evidence="7" id="KW-0067">ATP-binding</keyword>
<evidence type="ECO:0000256" key="4">
    <source>
        <dbReference type="ARBA" id="ARBA00022679"/>
    </source>
</evidence>
<protein>
    <recommendedName>
        <fullName evidence="2">histidine kinase</fullName>
        <ecNumber evidence="2">2.7.13.3</ecNumber>
    </recommendedName>
</protein>
<name>A0ABN1W384_9ACTN</name>
<feature type="region of interest" description="Disordered" evidence="9">
    <location>
        <begin position="1"/>
        <end position="22"/>
    </location>
</feature>
<keyword evidence="10" id="KW-1133">Transmembrane helix</keyword>
<dbReference type="InterPro" id="IPR011712">
    <property type="entry name" value="Sig_transdc_His_kin_sub3_dim/P"/>
</dbReference>
<gene>
    <name evidence="12" type="ORF">GCM10009665_19470</name>
</gene>
<proteinExistence type="predicted"/>
<sequence>MSRPTPTVTPPPTPPPVPPPPAPRIAARFRRLAARPLLRRDVRPGAVTVDRVLAGTMLVAMVVERLGAGAQVRARLPVALVLSVVIAGALAVRRTAPLAAYLIGSAALSAEALFVLPSPLSPYANLIGLYALGLYATRPRARLGPVVVLLGMLAYFAGAAHTYPVIPAGVLFVWLLAWAAGYGVARRQEDREAARGLLRQRVAAEERARIARELHDLVGHTLTVMLVQAGAARRLLDREPAQSRELLGGLEHTGREALDELDRVLGLLRQGEPPTPATPGDTVAAGKPGGSGAPGAGPRGGDPDGPSGLPAPPGPQPGLADLARLTARIEQAGLRVTARIDPGTHRLPRSLDLSAYRIVQEALTNAVKHGRAGTARITVRCAGDVLDIEVRDDGRGAVDGYQPGRGLLGVAERVAMFGGSMEHGSMHHGGMEHGGPEHRGGDRGGFRLRVLLPIPR</sequence>
<evidence type="ECO:0000256" key="10">
    <source>
        <dbReference type="SAM" id="Phobius"/>
    </source>
</evidence>
<comment type="caution">
    <text evidence="12">The sequence shown here is derived from an EMBL/GenBank/DDBJ whole genome shotgun (WGS) entry which is preliminary data.</text>
</comment>
<feature type="transmembrane region" description="Helical" evidence="10">
    <location>
        <begin position="141"/>
        <end position="159"/>
    </location>
</feature>
<feature type="domain" description="Histidine kinase/HSP90-like ATPase" evidence="11">
    <location>
        <begin position="350"/>
        <end position="456"/>
    </location>
</feature>
<keyword evidence="3" id="KW-0597">Phosphoprotein</keyword>
<comment type="catalytic activity">
    <reaction evidence="1">
        <text>ATP + protein L-histidine = ADP + protein N-phospho-L-histidine.</text>
        <dbReference type="EC" id="2.7.13.3"/>
    </reaction>
</comment>